<dbReference type="SUPFAM" id="SSF53850">
    <property type="entry name" value="Periplasmic binding protein-like II"/>
    <property type="match status" value="1"/>
</dbReference>
<comment type="caution">
    <text evidence="6">The sequence shown here is derived from an EMBL/GenBank/DDBJ whole genome shotgun (WGS) entry which is preliminary data.</text>
</comment>
<keyword evidence="2" id="KW-0805">Transcription regulation</keyword>
<dbReference type="Pfam" id="PF00126">
    <property type="entry name" value="HTH_1"/>
    <property type="match status" value="1"/>
</dbReference>
<reference evidence="6" key="2">
    <citation type="submission" date="2020-09" db="EMBL/GenBank/DDBJ databases">
        <authorList>
            <person name="Sun Q."/>
            <person name="Ohkuma M."/>
        </authorList>
    </citation>
    <scope>NUCLEOTIDE SEQUENCE</scope>
    <source>
        <strain evidence="6">JCM 30804</strain>
    </source>
</reference>
<evidence type="ECO:0000259" key="5">
    <source>
        <dbReference type="PROSITE" id="PS50931"/>
    </source>
</evidence>
<evidence type="ECO:0000256" key="4">
    <source>
        <dbReference type="ARBA" id="ARBA00023163"/>
    </source>
</evidence>
<dbReference type="PANTHER" id="PTHR30118:SF11">
    <property type="entry name" value="HTH-TYPE TRANSCRIPTIONAL REGULATOR YIDZ"/>
    <property type="match status" value="1"/>
</dbReference>
<evidence type="ECO:0000256" key="2">
    <source>
        <dbReference type="ARBA" id="ARBA00023015"/>
    </source>
</evidence>
<keyword evidence="3" id="KW-0238">DNA-binding</keyword>
<dbReference type="GO" id="GO:0003677">
    <property type="term" value="F:DNA binding"/>
    <property type="evidence" value="ECO:0007669"/>
    <property type="project" value="UniProtKB-KW"/>
</dbReference>
<evidence type="ECO:0000313" key="6">
    <source>
        <dbReference type="EMBL" id="GGI74868.1"/>
    </source>
</evidence>
<gene>
    <name evidence="6" type="ORF">GCM10009332_10420</name>
</gene>
<dbReference type="GO" id="GO:0003700">
    <property type="term" value="F:DNA-binding transcription factor activity"/>
    <property type="evidence" value="ECO:0007669"/>
    <property type="project" value="InterPro"/>
</dbReference>
<proteinExistence type="inferred from homology"/>
<dbReference type="RefSeq" id="WP_188918578.1">
    <property type="nucleotide sequence ID" value="NZ_BMPZ01000002.1"/>
</dbReference>
<dbReference type="InterPro" id="IPR036388">
    <property type="entry name" value="WH-like_DNA-bd_sf"/>
</dbReference>
<dbReference type="AlphaFoldDB" id="A0A917JKP7"/>
<keyword evidence="4" id="KW-0804">Transcription</keyword>
<accession>A0A917JKP7</accession>
<feature type="domain" description="HTH lysR-type" evidence="5">
    <location>
        <begin position="13"/>
        <end position="65"/>
    </location>
</feature>
<sequence length="316" mass="35644">MQKSLSKLDYFTLSVLVELFEKQSATVAACQLETTQPKISRALHHLRDLFGDELFVRHQHGLEPNAMAAKIYPIAKTIVEQYHQLQPHMQSNMQMKELNIAAQPHFCPLLAKAIKHTNETCQKSYTINFLPWTKDSQRQIGTSLLDYCVTVNPAAEPNIQQYPLFQIKRFLFVARKNHVALKQPLTLDNVFDFPLALLNYPFNSNATHKLVTIAEHLKKDYSVSMKTHDLNLLLGHIASSNDVGLMADLLVHPLIAANPELTSLEINSLWRDANVPSGARPEYHLILQAADTCDSEYSQALAEHICTLIAQQEAAL</sequence>
<dbReference type="Gene3D" id="1.10.10.10">
    <property type="entry name" value="Winged helix-like DNA-binding domain superfamily/Winged helix DNA-binding domain"/>
    <property type="match status" value="1"/>
</dbReference>
<dbReference type="EMBL" id="BMPZ01000002">
    <property type="protein sequence ID" value="GGI74868.1"/>
    <property type="molecule type" value="Genomic_DNA"/>
</dbReference>
<dbReference type="PANTHER" id="PTHR30118">
    <property type="entry name" value="HTH-TYPE TRANSCRIPTIONAL REGULATOR LEUO-RELATED"/>
    <property type="match status" value="1"/>
</dbReference>
<dbReference type="InterPro" id="IPR050389">
    <property type="entry name" value="LysR-type_TF"/>
</dbReference>
<name>A0A917JKP7_9GAMM</name>
<protein>
    <recommendedName>
        <fullName evidence="5">HTH lysR-type domain-containing protein</fullName>
    </recommendedName>
</protein>
<dbReference type="Proteomes" id="UP000613743">
    <property type="component" value="Unassembled WGS sequence"/>
</dbReference>
<reference evidence="6" key="1">
    <citation type="journal article" date="2014" name="Int. J. Syst. Evol. Microbiol.">
        <title>Complete genome sequence of Corynebacterium casei LMG S-19264T (=DSM 44701T), isolated from a smear-ripened cheese.</title>
        <authorList>
            <consortium name="US DOE Joint Genome Institute (JGI-PGF)"/>
            <person name="Walter F."/>
            <person name="Albersmeier A."/>
            <person name="Kalinowski J."/>
            <person name="Ruckert C."/>
        </authorList>
    </citation>
    <scope>NUCLEOTIDE SEQUENCE</scope>
    <source>
        <strain evidence="6">JCM 30804</strain>
    </source>
</reference>
<evidence type="ECO:0000256" key="3">
    <source>
        <dbReference type="ARBA" id="ARBA00023125"/>
    </source>
</evidence>
<dbReference type="SUPFAM" id="SSF46785">
    <property type="entry name" value="Winged helix' DNA-binding domain"/>
    <property type="match status" value="1"/>
</dbReference>
<dbReference type="InterPro" id="IPR000847">
    <property type="entry name" value="LysR_HTH_N"/>
</dbReference>
<evidence type="ECO:0000256" key="1">
    <source>
        <dbReference type="ARBA" id="ARBA00009437"/>
    </source>
</evidence>
<comment type="similarity">
    <text evidence="1">Belongs to the LysR transcriptional regulatory family.</text>
</comment>
<organism evidence="6 7">
    <name type="scientific">Shewanella gelidii</name>
    <dbReference type="NCBI Taxonomy" id="1642821"/>
    <lineage>
        <taxon>Bacteria</taxon>
        <taxon>Pseudomonadati</taxon>
        <taxon>Pseudomonadota</taxon>
        <taxon>Gammaproteobacteria</taxon>
        <taxon>Alteromonadales</taxon>
        <taxon>Shewanellaceae</taxon>
        <taxon>Shewanella</taxon>
    </lineage>
</organism>
<evidence type="ECO:0000313" key="7">
    <source>
        <dbReference type="Proteomes" id="UP000613743"/>
    </source>
</evidence>
<dbReference type="Gene3D" id="3.40.190.10">
    <property type="entry name" value="Periplasmic binding protein-like II"/>
    <property type="match status" value="2"/>
</dbReference>
<dbReference type="PROSITE" id="PS50931">
    <property type="entry name" value="HTH_LYSR"/>
    <property type="match status" value="1"/>
</dbReference>
<dbReference type="InterPro" id="IPR036390">
    <property type="entry name" value="WH_DNA-bd_sf"/>
</dbReference>
<keyword evidence="7" id="KW-1185">Reference proteome</keyword>